<evidence type="ECO:0000256" key="2">
    <source>
        <dbReference type="SAM" id="Phobius"/>
    </source>
</evidence>
<feature type="region of interest" description="Disordered" evidence="1">
    <location>
        <begin position="211"/>
        <end position="255"/>
    </location>
</feature>
<protein>
    <submittedName>
        <fullName evidence="3">Uncharacterized protein</fullName>
    </submittedName>
</protein>
<accession>A0A2W2BFV6</accession>
<sequence>MKRARLRTVLAVALIVLGTPLLLAGAATAIYIGPDDTVEYARDEVSGDGSVAVTDVGIATVTGPILHVTARDTAGGDVFVGVAHRIHVDSYLDGVARQTVTAADLRGEVTSSSEPGSPAPLAPPGDLDWWEASASGSGWRGVAYELTDEPVRVVVMAPSASGEPLAAELSFGAEVDGIFVTGVLVGAGGLLLVGAGVLLIWLRRRRRKRELRAVPPEKPAEKEPAPETESVEKEPEKEKVATVTPLPKRPLPKRT</sequence>
<comment type="caution">
    <text evidence="3">The sequence shown here is derived from an EMBL/GenBank/DDBJ whole genome shotgun (WGS) entry which is preliminary data.</text>
</comment>
<keyword evidence="2" id="KW-0812">Transmembrane</keyword>
<feature type="transmembrane region" description="Helical" evidence="2">
    <location>
        <begin position="178"/>
        <end position="202"/>
    </location>
</feature>
<feature type="compositionally biased region" description="Basic and acidic residues" evidence="1">
    <location>
        <begin position="218"/>
        <end position="240"/>
    </location>
</feature>
<keyword evidence="2" id="KW-1133">Transmembrane helix</keyword>
<feature type="region of interest" description="Disordered" evidence="1">
    <location>
        <begin position="107"/>
        <end position="127"/>
    </location>
</feature>
<organism evidence="3 4">
    <name type="scientific">Jiangella anatolica</name>
    <dbReference type="NCBI Taxonomy" id="2670374"/>
    <lineage>
        <taxon>Bacteria</taxon>
        <taxon>Bacillati</taxon>
        <taxon>Actinomycetota</taxon>
        <taxon>Actinomycetes</taxon>
        <taxon>Jiangellales</taxon>
        <taxon>Jiangellaceae</taxon>
        <taxon>Jiangella</taxon>
    </lineage>
</organism>
<keyword evidence="4" id="KW-1185">Reference proteome</keyword>
<name>A0A2W2BFV6_9ACTN</name>
<evidence type="ECO:0000313" key="3">
    <source>
        <dbReference type="EMBL" id="PZF79144.1"/>
    </source>
</evidence>
<dbReference type="EMBL" id="POTW01000174">
    <property type="protein sequence ID" value="PZF79144.1"/>
    <property type="molecule type" value="Genomic_DNA"/>
</dbReference>
<proteinExistence type="predicted"/>
<keyword evidence="2" id="KW-0472">Membrane</keyword>
<dbReference type="Proteomes" id="UP000248764">
    <property type="component" value="Unassembled WGS sequence"/>
</dbReference>
<reference evidence="3 4" key="1">
    <citation type="submission" date="2018-01" db="EMBL/GenBank/DDBJ databases">
        <title>Draft genome sequence of Jiangella sp. GTF31.</title>
        <authorList>
            <person name="Sahin N."/>
            <person name="Ay H."/>
            <person name="Saygin H."/>
        </authorList>
    </citation>
    <scope>NUCLEOTIDE SEQUENCE [LARGE SCALE GENOMIC DNA]</scope>
    <source>
        <strain evidence="3 4">GTF31</strain>
    </source>
</reference>
<dbReference type="AlphaFoldDB" id="A0A2W2BFV6"/>
<gene>
    <name evidence="3" type="ORF">C1I92_32645</name>
</gene>
<evidence type="ECO:0000256" key="1">
    <source>
        <dbReference type="SAM" id="MobiDB-lite"/>
    </source>
</evidence>
<feature type="non-terminal residue" evidence="3">
    <location>
        <position position="255"/>
    </location>
</feature>
<evidence type="ECO:0000313" key="4">
    <source>
        <dbReference type="Proteomes" id="UP000248764"/>
    </source>
</evidence>